<name>A0AAV9L8L8_9SOLN</name>
<dbReference type="EMBL" id="JAWPEI010000007">
    <property type="protein sequence ID" value="KAK4721944.1"/>
    <property type="molecule type" value="Genomic_DNA"/>
</dbReference>
<dbReference type="AlphaFoldDB" id="A0AAV9L8L8"/>
<dbReference type="Gene3D" id="3.60.10.10">
    <property type="entry name" value="Endonuclease/exonuclease/phosphatase"/>
    <property type="match status" value="1"/>
</dbReference>
<dbReference type="Proteomes" id="UP001311915">
    <property type="component" value="Unassembled WGS sequence"/>
</dbReference>
<sequence>MLDWHKHPLVALLETKIKNHRSLLEDFPFNRMIEVPTVGNSGGIVVLWDDAILELDEITTTTHEVHAIIKVHNLNITWLFIVIYASTHRYMRKILWNNLCSIKNNYNGKWLIGVILMNFFTVWKKKGGIPLNASRVLNFHENINHCELIDIGFKGSRYTWLNKRF</sequence>
<evidence type="ECO:0000313" key="2">
    <source>
        <dbReference type="Proteomes" id="UP001311915"/>
    </source>
</evidence>
<dbReference type="InterPro" id="IPR036691">
    <property type="entry name" value="Endo/exonu/phosph_ase_sf"/>
</dbReference>
<dbReference type="SUPFAM" id="SSF56219">
    <property type="entry name" value="DNase I-like"/>
    <property type="match status" value="1"/>
</dbReference>
<dbReference type="PANTHER" id="PTHR35218">
    <property type="entry name" value="RNASE H DOMAIN-CONTAINING PROTEIN"/>
    <property type="match status" value="1"/>
</dbReference>
<proteinExistence type="predicted"/>
<protein>
    <submittedName>
        <fullName evidence="1">Uncharacterized protein</fullName>
    </submittedName>
</protein>
<accession>A0AAV9L8L8</accession>
<reference evidence="1 2" key="1">
    <citation type="submission" date="2023-10" db="EMBL/GenBank/DDBJ databases">
        <title>Genome-Wide Identification Analysis in wild type Solanum Pinnatisectum Reveals Some Genes Defensing Phytophthora Infestans.</title>
        <authorList>
            <person name="Sun C."/>
        </authorList>
    </citation>
    <scope>NUCLEOTIDE SEQUENCE [LARGE SCALE GENOMIC DNA]</scope>
    <source>
        <strain evidence="1">LQN</strain>
        <tissue evidence="1">Leaf</tissue>
    </source>
</reference>
<organism evidence="1 2">
    <name type="scientific">Solanum pinnatisectum</name>
    <name type="common">tansyleaf nightshade</name>
    <dbReference type="NCBI Taxonomy" id="50273"/>
    <lineage>
        <taxon>Eukaryota</taxon>
        <taxon>Viridiplantae</taxon>
        <taxon>Streptophyta</taxon>
        <taxon>Embryophyta</taxon>
        <taxon>Tracheophyta</taxon>
        <taxon>Spermatophyta</taxon>
        <taxon>Magnoliopsida</taxon>
        <taxon>eudicotyledons</taxon>
        <taxon>Gunneridae</taxon>
        <taxon>Pentapetalae</taxon>
        <taxon>asterids</taxon>
        <taxon>lamiids</taxon>
        <taxon>Solanales</taxon>
        <taxon>Solanaceae</taxon>
        <taxon>Solanoideae</taxon>
        <taxon>Solaneae</taxon>
        <taxon>Solanum</taxon>
    </lineage>
</organism>
<gene>
    <name evidence="1" type="ORF">R3W88_012177</name>
</gene>
<comment type="caution">
    <text evidence="1">The sequence shown here is derived from an EMBL/GenBank/DDBJ whole genome shotgun (WGS) entry which is preliminary data.</text>
</comment>
<dbReference type="PANTHER" id="PTHR35218:SF9">
    <property type="entry name" value="ENDONUCLEASE_EXONUCLEASE_PHOSPHATASE DOMAIN-CONTAINING PROTEIN"/>
    <property type="match status" value="1"/>
</dbReference>
<keyword evidence="2" id="KW-1185">Reference proteome</keyword>
<evidence type="ECO:0000313" key="1">
    <source>
        <dbReference type="EMBL" id="KAK4721944.1"/>
    </source>
</evidence>